<comment type="caution">
    <text evidence="5">The sequence shown here is derived from an EMBL/GenBank/DDBJ whole genome shotgun (WGS) entry which is preliminary data.</text>
</comment>
<accession>A0A9D1PKK2</accession>
<evidence type="ECO:0000259" key="4">
    <source>
        <dbReference type="PROSITE" id="PS50893"/>
    </source>
</evidence>
<dbReference type="InterPro" id="IPR051309">
    <property type="entry name" value="ABCF_ATPase"/>
</dbReference>
<dbReference type="PROSITE" id="PS50893">
    <property type="entry name" value="ABC_TRANSPORTER_2"/>
    <property type="match status" value="1"/>
</dbReference>
<dbReference type="AlphaFoldDB" id="A0A9D1PKK2"/>
<dbReference type="SMART" id="SM00382">
    <property type="entry name" value="AAA"/>
    <property type="match status" value="2"/>
</dbReference>
<feature type="non-terminal residue" evidence="5">
    <location>
        <position position="382"/>
    </location>
</feature>
<reference evidence="5" key="1">
    <citation type="journal article" date="2021" name="PeerJ">
        <title>Extensive microbial diversity within the chicken gut microbiome revealed by metagenomics and culture.</title>
        <authorList>
            <person name="Gilroy R."/>
            <person name="Ravi A."/>
            <person name="Getino M."/>
            <person name="Pursley I."/>
            <person name="Horton D.L."/>
            <person name="Alikhan N.F."/>
            <person name="Baker D."/>
            <person name="Gharbi K."/>
            <person name="Hall N."/>
            <person name="Watson M."/>
            <person name="Adriaenssens E.M."/>
            <person name="Foster-Nyarko E."/>
            <person name="Jarju S."/>
            <person name="Secka A."/>
            <person name="Antonio M."/>
            <person name="Oren A."/>
            <person name="Chaudhuri R.R."/>
            <person name="La Ragione R."/>
            <person name="Hildebrand F."/>
            <person name="Pallen M.J."/>
        </authorList>
    </citation>
    <scope>NUCLEOTIDE SEQUENCE</scope>
    <source>
        <strain evidence="5">CHK169-2315</strain>
    </source>
</reference>
<dbReference type="InterPro" id="IPR003593">
    <property type="entry name" value="AAA+_ATPase"/>
</dbReference>
<feature type="region of interest" description="Disordered" evidence="3">
    <location>
        <begin position="195"/>
        <end position="218"/>
    </location>
</feature>
<dbReference type="Pfam" id="PF00005">
    <property type="entry name" value="ABC_tran"/>
    <property type="match status" value="2"/>
</dbReference>
<protein>
    <submittedName>
        <fullName evidence="5">ATP-binding cassette domain-containing protein</fullName>
    </submittedName>
</protein>
<feature type="domain" description="ABC transporter" evidence="4">
    <location>
        <begin position="4"/>
        <end position="182"/>
    </location>
</feature>
<dbReference type="PANTHER" id="PTHR42855:SF2">
    <property type="entry name" value="DRUG RESISTANCE ABC TRANSPORTER,ATP-BINDING PROTEIN"/>
    <property type="match status" value="1"/>
</dbReference>
<dbReference type="InterPro" id="IPR027417">
    <property type="entry name" value="P-loop_NTPase"/>
</dbReference>
<dbReference type="SUPFAM" id="SSF52540">
    <property type="entry name" value="P-loop containing nucleoside triphosphate hydrolases"/>
    <property type="match status" value="2"/>
</dbReference>
<evidence type="ECO:0000313" key="5">
    <source>
        <dbReference type="EMBL" id="HIV74208.1"/>
    </source>
</evidence>
<dbReference type="EMBL" id="DXHX01000054">
    <property type="protein sequence ID" value="HIV74208.1"/>
    <property type="molecule type" value="Genomic_DNA"/>
</dbReference>
<keyword evidence="2 5" id="KW-0067">ATP-binding</keyword>
<dbReference type="Pfam" id="PF12848">
    <property type="entry name" value="ABC_tran_Xtn"/>
    <property type="match status" value="1"/>
</dbReference>
<dbReference type="Proteomes" id="UP000823937">
    <property type="component" value="Unassembled WGS sequence"/>
</dbReference>
<evidence type="ECO:0000256" key="1">
    <source>
        <dbReference type="ARBA" id="ARBA00022741"/>
    </source>
</evidence>
<dbReference type="PANTHER" id="PTHR42855">
    <property type="entry name" value="ABC TRANSPORTER ATP-BINDING SUBUNIT"/>
    <property type="match status" value="1"/>
</dbReference>
<dbReference type="InterPro" id="IPR003439">
    <property type="entry name" value="ABC_transporter-like_ATP-bd"/>
</dbReference>
<gene>
    <name evidence="5" type="ORF">H9895_03905</name>
</gene>
<dbReference type="Gene3D" id="3.40.50.300">
    <property type="entry name" value="P-loop containing nucleotide triphosphate hydrolases"/>
    <property type="match status" value="3"/>
</dbReference>
<organism evidence="5 6">
    <name type="scientific">Candidatus Pseudogracilibacillus intestinigallinarum</name>
    <dbReference type="NCBI Taxonomy" id="2838742"/>
    <lineage>
        <taxon>Bacteria</taxon>
        <taxon>Bacillati</taxon>
        <taxon>Bacillota</taxon>
        <taxon>Bacilli</taxon>
        <taxon>Bacillales</taxon>
        <taxon>Bacillaceae</taxon>
        <taxon>Pseudogracilibacillus</taxon>
    </lineage>
</organism>
<dbReference type="GO" id="GO:0005524">
    <property type="term" value="F:ATP binding"/>
    <property type="evidence" value="ECO:0007669"/>
    <property type="project" value="UniProtKB-KW"/>
</dbReference>
<evidence type="ECO:0000256" key="3">
    <source>
        <dbReference type="SAM" id="MobiDB-lite"/>
    </source>
</evidence>
<dbReference type="GO" id="GO:0016887">
    <property type="term" value="F:ATP hydrolysis activity"/>
    <property type="evidence" value="ECO:0007669"/>
    <property type="project" value="InterPro"/>
</dbReference>
<proteinExistence type="predicted"/>
<reference evidence="5" key="2">
    <citation type="submission" date="2021-04" db="EMBL/GenBank/DDBJ databases">
        <authorList>
            <person name="Gilroy R."/>
        </authorList>
    </citation>
    <scope>NUCLEOTIDE SEQUENCE</scope>
    <source>
        <strain evidence="5">CHK169-2315</strain>
    </source>
</reference>
<dbReference type="InterPro" id="IPR032781">
    <property type="entry name" value="ABC_tran_Xtn"/>
</dbReference>
<evidence type="ECO:0000256" key="2">
    <source>
        <dbReference type="ARBA" id="ARBA00022840"/>
    </source>
</evidence>
<keyword evidence="1" id="KW-0547">Nucleotide-binding</keyword>
<evidence type="ECO:0000313" key="6">
    <source>
        <dbReference type="Proteomes" id="UP000823937"/>
    </source>
</evidence>
<name>A0A9D1PKK2_9BACI</name>
<sequence length="382" mass="43939">MLLLEGTSLRYFIHEHLSLQINSLQVHDGQRIGLVGRNGCGKTTLLHIIAGELLADEGTIAPSTFVKLVPQLKRTDTTKSGGEITQEYLQDAFNSEAGLLLLDEPTTNLDESHIEWLEKELQSFQGGLIVVSHDRVFLDQLCTEIWELDDGRITIYTGNYSDYAQQKELEKNEQQLAYEKYEKEKQQLREAIRKKEERAQRATKKPKHLGASDARQKGAKPYYANKQKKLRKTASAFETRLEKLEKVKKPKELPNIKMDMLQKEPLHYHIVLRTEQMKAEVGNRRLWKPVDFHLRNGEKLAIIGKNGVGKTTLLKKILHDDKEIIRSRAIKIGYFAQNLTILDGEKTILENVQSSSEQNETFIRTVLARMHFFNDDVHKKVN</sequence>
<dbReference type="CDD" id="cd03221">
    <property type="entry name" value="ABCF_EF-3"/>
    <property type="match status" value="1"/>
</dbReference>